<feature type="transmembrane region" description="Helical" evidence="2">
    <location>
        <begin position="311"/>
        <end position="335"/>
    </location>
</feature>
<feature type="compositionally biased region" description="Polar residues" evidence="1">
    <location>
        <begin position="496"/>
        <end position="505"/>
    </location>
</feature>
<name>A0A7M5VB60_9CNID</name>
<dbReference type="RefSeq" id="XP_066922553.1">
    <property type="nucleotide sequence ID" value="XM_067066452.1"/>
</dbReference>
<dbReference type="Proteomes" id="UP000594262">
    <property type="component" value="Unplaced"/>
</dbReference>
<feature type="compositionally biased region" description="Low complexity" evidence="1">
    <location>
        <begin position="197"/>
        <end position="250"/>
    </location>
</feature>
<evidence type="ECO:0008006" key="6">
    <source>
        <dbReference type="Google" id="ProtNLM"/>
    </source>
</evidence>
<sequence length="532" mass="58878">MLDFNKKRKLVLLVLVISTCLEVCKSTVVERFNDGEDEFEIKAGLTCDLFNAYEVFKHEDGTRSCACDQDEHLASMDDHGSHMRCIKFKDYCNVEYLKNRKQTVRTREKVDKILKMEFWNIVSNNKGKWVDLTSELDDVIRIKRAGRLNVRATKKKYKGQLIKISMNKDTCLYLIGEGDITYPFDFNKIFPGSIPTTTTTTTTPPTTTTISPTTTTKTTTTTTMVPVQTTTPSTTLYTPTKKTSTHTKTSSLQPQTTTVYKSSTNAIRTSSTENHNTSPLIQSTQYSTDQPVTRFPNNQKETADEKTSFNIGLIAGLVIFSVIALALIVVVSILCKRRAKAPSKQAQSSIENPIYTVPATSQNENLYLSPIDFMNDAKMYSKSGQDGANIYSDIGHLGQASRTGSFNSLITTSTNNSPQVQRPSPLVVCDTESPEGLYVGLSQNATVGQTENNYQTLPSSSFTGSEYTALSPDNSGAIEATSEPMYREVYEDPNSPGGSSNTYIEPSQGGGNYQSLNLQNEPPSIYHQLQNN</sequence>
<protein>
    <recommendedName>
        <fullName evidence="6">Cnidarian restricted protein</fullName>
    </recommendedName>
</protein>
<keyword evidence="2" id="KW-0472">Membrane</keyword>
<evidence type="ECO:0000256" key="3">
    <source>
        <dbReference type="SAM" id="SignalP"/>
    </source>
</evidence>
<evidence type="ECO:0000256" key="1">
    <source>
        <dbReference type="SAM" id="MobiDB-lite"/>
    </source>
</evidence>
<feature type="chain" id="PRO_5029508779" description="Cnidarian restricted protein" evidence="3">
    <location>
        <begin position="27"/>
        <end position="532"/>
    </location>
</feature>
<keyword evidence="2" id="KW-1133">Transmembrane helix</keyword>
<dbReference type="AlphaFoldDB" id="A0A7M5VB60"/>
<feature type="compositionally biased region" description="Polar residues" evidence="1">
    <location>
        <begin position="513"/>
        <end position="532"/>
    </location>
</feature>
<feature type="region of interest" description="Disordered" evidence="1">
    <location>
        <begin position="197"/>
        <end position="304"/>
    </location>
</feature>
<keyword evidence="2" id="KW-0812">Transmembrane</keyword>
<accession>A0A7M5VB60</accession>
<dbReference type="EnsemblMetazoa" id="CLYHEMT009430.1">
    <property type="protein sequence ID" value="CLYHEMP009430.1"/>
    <property type="gene ID" value="CLYHEMG009430"/>
</dbReference>
<keyword evidence="5" id="KW-1185">Reference proteome</keyword>
<feature type="compositionally biased region" description="Polar residues" evidence="1">
    <location>
        <begin position="251"/>
        <end position="300"/>
    </location>
</feature>
<proteinExistence type="predicted"/>
<reference evidence="4" key="1">
    <citation type="submission" date="2021-01" db="UniProtKB">
        <authorList>
            <consortium name="EnsemblMetazoa"/>
        </authorList>
    </citation>
    <scope>IDENTIFICATION</scope>
</reference>
<evidence type="ECO:0000313" key="4">
    <source>
        <dbReference type="EnsemblMetazoa" id="CLYHEMP009430.1"/>
    </source>
</evidence>
<organism evidence="4 5">
    <name type="scientific">Clytia hemisphaerica</name>
    <dbReference type="NCBI Taxonomy" id="252671"/>
    <lineage>
        <taxon>Eukaryota</taxon>
        <taxon>Metazoa</taxon>
        <taxon>Cnidaria</taxon>
        <taxon>Hydrozoa</taxon>
        <taxon>Hydroidolina</taxon>
        <taxon>Leptothecata</taxon>
        <taxon>Obeliida</taxon>
        <taxon>Clytiidae</taxon>
        <taxon>Clytia</taxon>
    </lineage>
</organism>
<evidence type="ECO:0000256" key="2">
    <source>
        <dbReference type="SAM" id="Phobius"/>
    </source>
</evidence>
<feature type="signal peptide" evidence="3">
    <location>
        <begin position="1"/>
        <end position="26"/>
    </location>
</feature>
<dbReference type="GeneID" id="136809888"/>
<keyword evidence="3" id="KW-0732">Signal</keyword>
<feature type="region of interest" description="Disordered" evidence="1">
    <location>
        <begin position="490"/>
        <end position="532"/>
    </location>
</feature>
<evidence type="ECO:0000313" key="5">
    <source>
        <dbReference type="Proteomes" id="UP000594262"/>
    </source>
</evidence>